<dbReference type="Proteomes" id="UP000838821">
    <property type="component" value="Unassembled WGS sequence"/>
</dbReference>
<feature type="region of interest" description="Disordered" evidence="1">
    <location>
        <begin position="31"/>
        <end position="54"/>
    </location>
</feature>
<proteinExistence type="predicted"/>
<keyword evidence="3" id="KW-1185">Reference proteome</keyword>
<sequence>MNPMTPKYVVILISVLIVGLGCGYSIASSTTKPDTEISLEPTPTPKEESKPTPNVAQISANLKDRDTLLRILSRVHDSTEGFEYTENQLKELQANPENKVYSKVLQKFVQSRLNQEVASFQTISDSVNPRSLLITTDDQHAYMVYMKKDYSHDGIWIVSGFMDYMPQENQINEVYTSIPLTEAPGDVKEWAQSLLKQPEWRKEFRTFGDRTYALIKSSSSFSDSVELEEVMNSAGEVYISYQSYQYAANSNMDLINDYLLLELKGPGIRDVIFQNTYSNFPLLEGKEPVPGDEGTISHLKDSIVLDQKFMELAAMGKIRGVEYGIGAPEAEVVAKWGKPHEVGSRQVEFQRWYNYQLSFWPPDHKIGAIRILGASVPYTLAQIKKTLGNPKSEVNGVDGVWSLLYQAGDYELYVNASTPTGQIESVMLKKKE</sequence>
<reference evidence="2" key="1">
    <citation type="submission" date="2022-01" db="EMBL/GenBank/DDBJ databases">
        <authorList>
            <person name="Criscuolo A."/>
        </authorList>
    </citation>
    <scope>NUCLEOTIDE SEQUENCE</scope>
    <source>
        <strain evidence="2">CIP111891</strain>
    </source>
</reference>
<dbReference type="PROSITE" id="PS51257">
    <property type="entry name" value="PROKAR_LIPOPROTEIN"/>
    <property type="match status" value="1"/>
</dbReference>
<dbReference type="RefSeq" id="WP_236284404.1">
    <property type="nucleotide sequence ID" value="NZ_CAKMMW010000002.1"/>
</dbReference>
<protein>
    <recommendedName>
        <fullName evidence="4">DUF4309 domain-containing protein</fullName>
    </recommendedName>
</protein>
<comment type="caution">
    <text evidence="2">The sequence shown here is derived from an EMBL/GenBank/DDBJ whole genome shotgun (WGS) entry which is preliminary data.</text>
</comment>
<name>A0ABN8G3K1_9BACL</name>
<evidence type="ECO:0000313" key="3">
    <source>
        <dbReference type="Proteomes" id="UP000838821"/>
    </source>
</evidence>
<evidence type="ECO:0000313" key="2">
    <source>
        <dbReference type="EMBL" id="CAH1194894.1"/>
    </source>
</evidence>
<evidence type="ECO:0008006" key="4">
    <source>
        <dbReference type="Google" id="ProtNLM"/>
    </source>
</evidence>
<dbReference type="Pfam" id="PF14172">
    <property type="entry name" value="DUF4309"/>
    <property type="match status" value="1"/>
</dbReference>
<gene>
    <name evidence="2" type="ORF">PAECIP111891_00554</name>
</gene>
<dbReference type="EMBL" id="CAKMMW010000002">
    <property type="protein sequence ID" value="CAH1194894.1"/>
    <property type="molecule type" value="Genomic_DNA"/>
</dbReference>
<organism evidence="2 3">
    <name type="scientific">Paenibacillus allorhizoplanae</name>
    <dbReference type="NCBI Taxonomy" id="2905648"/>
    <lineage>
        <taxon>Bacteria</taxon>
        <taxon>Bacillati</taxon>
        <taxon>Bacillota</taxon>
        <taxon>Bacilli</taxon>
        <taxon>Bacillales</taxon>
        <taxon>Paenibacillaceae</taxon>
        <taxon>Paenibacillus</taxon>
    </lineage>
</organism>
<accession>A0ABN8G3K1</accession>
<dbReference type="InterPro" id="IPR025453">
    <property type="entry name" value="DUF4309"/>
</dbReference>
<evidence type="ECO:0000256" key="1">
    <source>
        <dbReference type="SAM" id="MobiDB-lite"/>
    </source>
</evidence>